<evidence type="ECO:0000256" key="3">
    <source>
        <dbReference type="ARBA" id="ARBA00007368"/>
    </source>
</evidence>
<evidence type="ECO:0000256" key="5">
    <source>
        <dbReference type="ARBA" id="ARBA00013773"/>
    </source>
</evidence>
<protein>
    <recommendedName>
        <fullName evidence="5">Periplasmic nitrate reductase, electron transfer subunit</fullName>
    </recommendedName>
    <alternativeName>
        <fullName evidence="13">Diheme cytochrome c NapB</fullName>
    </alternativeName>
</protein>
<keyword evidence="10" id="KW-0574">Periplasm</keyword>
<keyword evidence="7" id="KW-0349">Heme</keyword>
<reference evidence="14 15" key="1">
    <citation type="submission" date="2017-12" db="EMBL/GenBank/DDBJ databases">
        <title>Genomes of bacteria within cyanobacterial aggregates.</title>
        <authorList>
            <person name="Cai H."/>
        </authorList>
    </citation>
    <scope>NUCLEOTIDE SEQUENCE [LARGE SCALE GENOMIC DNA]</scope>
    <source>
        <strain evidence="14 15">TH16</strain>
        <plasmid evidence="14 15">unnamed2</plasmid>
    </source>
</reference>
<dbReference type="OrthoDB" id="13290at2"/>
<dbReference type="GO" id="GO:0046872">
    <property type="term" value="F:metal ion binding"/>
    <property type="evidence" value="ECO:0007669"/>
    <property type="project" value="UniProtKB-KW"/>
</dbReference>
<organism evidence="14 15">
    <name type="scientific">Niveispirillum cyanobacteriorum</name>
    <dbReference type="NCBI Taxonomy" id="1612173"/>
    <lineage>
        <taxon>Bacteria</taxon>
        <taxon>Pseudomonadati</taxon>
        <taxon>Pseudomonadota</taxon>
        <taxon>Alphaproteobacteria</taxon>
        <taxon>Rhodospirillales</taxon>
        <taxon>Azospirillaceae</taxon>
        <taxon>Niveispirillum</taxon>
    </lineage>
</organism>
<keyword evidence="9" id="KW-0732">Signal</keyword>
<comment type="subcellular location">
    <subcellularLocation>
        <location evidence="2">Periplasm</location>
    </subcellularLocation>
</comment>
<dbReference type="GO" id="GO:0009061">
    <property type="term" value="P:anaerobic respiration"/>
    <property type="evidence" value="ECO:0007669"/>
    <property type="project" value="InterPro"/>
</dbReference>
<evidence type="ECO:0000256" key="9">
    <source>
        <dbReference type="ARBA" id="ARBA00022729"/>
    </source>
</evidence>
<evidence type="ECO:0000256" key="7">
    <source>
        <dbReference type="ARBA" id="ARBA00022617"/>
    </source>
</evidence>
<dbReference type="Gene3D" id="1.10.1130.10">
    <property type="entry name" value="Flavocytochrome C3, Chain A"/>
    <property type="match status" value="1"/>
</dbReference>
<name>A0A2K9NL91_9PROT</name>
<keyword evidence="11" id="KW-0249">Electron transport</keyword>
<dbReference type="AlphaFoldDB" id="A0A2K9NL91"/>
<dbReference type="KEGG" id="ncb:C0V82_25695"/>
<keyword evidence="15" id="KW-1185">Reference proteome</keyword>
<evidence type="ECO:0000256" key="1">
    <source>
        <dbReference type="ARBA" id="ARBA00002599"/>
    </source>
</evidence>
<dbReference type="InterPro" id="IPR005591">
    <property type="entry name" value="NapB"/>
</dbReference>
<evidence type="ECO:0000256" key="11">
    <source>
        <dbReference type="ARBA" id="ARBA00022982"/>
    </source>
</evidence>
<dbReference type="Proteomes" id="UP000234752">
    <property type="component" value="Plasmid unnamed2"/>
</dbReference>
<dbReference type="RefSeq" id="WP_102115306.1">
    <property type="nucleotide sequence ID" value="NZ_BMGN01000024.1"/>
</dbReference>
<geneLocation type="plasmid" evidence="14 15">
    <name>unnamed2</name>
</geneLocation>
<proteinExistence type="inferred from homology"/>
<dbReference type="GO" id="GO:0042597">
    <property type="term" value="C:periplasmic space"/>
    <property type="evidence" value="ECO:0007669"/>
    <property type="project" value="UniProtKB-SubCell"/>
</dbReference>
<gene>
    <name evidence="14" type="ORF">C0V82_25695</name>
</gene>
<sequence length="177" mass="19161">MSKRHTPALLALLAALPLLLQPLAQQAFATDPAPAAASSGDVKASGRPAFTGAEGLVVQEAPPMPKDVSDDQRRQRNYPEQPPVIPHAIAGYQLDLRANKCLTCHAREFTGDSQAPMISVTHFQDRDGQVLGAVSTRRYFCLQCHVPQTDAQPRVVNTFRDVDSVIRDSRPPAGEGK</sequence>
<evidence type="ECO:0000256" key="13">
    <source>
        <dbReference type="ARBA" id="ARBA00031832"/>
    </source>
</evidence>
<comment type="function">
    <text evidence="1">Electron transfer subunit of the periplasmic nitrate reductase complex NapAB. Receives electrons from the membrane-anchored tetraheme c-type NapC protein and transfers these to NapA subunit, thus allowing electron flow between membrane and periplasm. Essential for periplasmic nitrate reduction with nitrate as the terminal electron acceptor.</text>
</comment>
<evidence type="ECO:0000256" key="8">
    <source>
        <dbReference type="ARBA" id="ARBA00022723"/>
    </source>
</evidence>
<dbReference type="Pfam" id="PF03892">
    <property type="entry name" value="NapB"/>
    <property type="match status" value="1"/>
</dbReference>
<evidence type="ECO:0000313" key="14">
    <source>
        <dbReference type="EMBL" id="AUN33803.1"/>
    </source>
</evidence>
<dbReference type="PANTHER" id="PTHR38604:SF1">
    <property type="entry name" value="PERIPLASMIC NITRATE REDUCTASE, ELECTRON TRANSFER SUBUNIT"/>
    <property type="match status" value="1"/>
</dbReference>
<comment type="subunit">
    <text evidence="4">Component of the periplasmic nitrate reductase NapAB complex composed of NapA and NapB.</text>
</comment>
<evidence type="ECO:0000313" key="15">
    <source>
        <dbReference type="Proteomes" id="UP000234752"/>
    </source>
</evidence>
<evidence type="ECO:0000256" key="2">
    <source>
        <dbReference type="ARBA" id="ARBA00004418"/>
    </source>
</evidence>
<keyword evidence="12" id="KW-0408">Iron</keyword>
<dbReference type="FunFam" id="1.10.1130.10:FF:000001">
    <property type="entry name" value="Periplasmic nitrate reductase, electron transfer subunit"/>
    <property type="match status" value="1"/>
</dbReference>
<keyword evidence="6" id="KW-0813">Transport</keyword>
<evidence type="ECO:0000256" key="4">
    <source>
        <dbReference type="ARBA" id="ARBA00011752"/>
    </source>
</evidence>
<keyword evidence="8" id="KW-0479">Metal-binding</keyword>
<dbReference type="SUPFAM" id="SSF48695">
    <property type="entry name" value="Multiheme cytochromes"/>
    <property type="match status" value="1"/>
</dbReference>
<comment type="similarity">
    <text evidence="3">Belongs to the NapB family.</text>
</comment>
<dbReference type="EMBL" id="CP025614">
    <property type="protein sequence ID" value="AUN33803.1"/>
    <property type="molecule type" value="Genomic_DNA"/>
</dbReference>
<dbReference type="PANTHER" id="PTHR38604">
    <property type="entry name" value="PERIPLASMIC NITRATE REDUCTASE, ELECTRON TRANSFER SUBUNIT"/>
    <property type="match status" value="1"/>
</dbReference>
<evidence type="ECO:0000256" key="6">
    <source>
        <dbReference type="ARBA" id="ARBA00022448"/>
    </source>
</evidence>
<evidence type="ECO:0000256" key="12">
    <source>
        <dbReference type="ARBA" id="ARBA00023004"/>
    </source>
</evidence>
<evidence type="ECO:0000256" key="10">
    <source>
        <dbReference type="ARBA" id="ARBA00022764"/>
    </source>
</evidence>
<accession>A0A2K9NL91</accession>
<dbReference type="InterPro" id="IPR036280">
    <property type="entry name" value="Multihaem_cyt_sf"/>
</dbReference>
<keyword evidence="14" id="KW-0614">Plasmid</keyword>